<evidence type="ECO:0000313" key="2">
    <source>
        <dbReference type="EMBL" id="KAF6001350.1"/>
    </source>
</evidence>
<dbReference type="Proteomes" id="UP000530660">
    <property type="component" value="Unassembled WGS sequence"/>
</dbReference>
<reference evidence="2 3" key="1">
    <citation type="journal article" date="2020" name="J. Phycol.">
        <title>Comparative genome analysis reveals Cyanidiococcus gen. nov., a new extremophilic red algal genus sister to Cyanidioschyzon (Cyanidioschyzonaceae, Rhodophyta).</title>
        <authorList>
            <person name="Liu S.-L."/>
            <person name="Chiang Y.-R."/>
            <person name="Yoon H.S."/>
            <person name="Fu H.-Y."/>
        </authorList>
    </citation>
    <scope>NUCLEOTIDE SEQUENCE [LARGE SCALE GENOMIC DNA]</scope>
    <source>
        <strain evidence="2 3">THAL066</strain>
    </source>
</reference>
<evidence type="ECO:0000256" key="1">
    <source>
        <dbReference type="SAM" id="MobiDB-lite"/>
    </source>
</evidence>
<feature type="compositionally biased region" description="Low complexity" evidence="1">
    <location>
        <begin position="43"/>
        <end position="53"/>
    </location>
</feature>
<dbReference type="OrthoDB" id="10353612at2759"/>
<feature type="region of interest" description="Disordered" evidence="1">
    <location>
        <begin position="1"/>
        <end position="61"/>
    </location>
</feature>
<protein>
    <submittedName>
        <fullName evidence="2">Uncharacterized protein</fullName>
    </submittedName>
</protein>
<gene>
    <name evidence="2" type="ORF">F1559_003625</name>
</gene>
<dbReference type="EMBL" id="VWRR01000015">
    <property type="protein sequence ID" value="KAF6001350.1"/>
    <property type="molecule type" value="Genomic_DNA"/>
</dbReference>
<comment type="caution">
    <text evidence="2">The sequence shown here is derived from an EMBL/GenBank/DDBJ whole genome shotgun (WGS) entry which is preliminary data.</text>
</comment>
<proteinExistence type="predicted"/>
<keyword evidence="3" id="KW-1185">Reference proteome</keyword>
<dbReference type="AlphaFoldDB" id="A0A7J7IF59"/>
<evidence type="ECO:0000313" key="3">
    <source>
        <dbReference type="Proteomes" id="UP000530660"/>
    </source>
</evidence>
<name>A0A7J7IF59_9RHOD</name>
<organism evidence="2 3">
    <name type="scientific">Cyanidiococcus yangmingshanensis</name>
    <dbReference type="NCBI Taxonomy" id="2690220"/>
    <lineage>
        <taxon>Eukaryota</taxon>
        <taxon>Rhodophyta</taxon>
        <taxon>Bangiophyceae</taxon>
        <taxon>Cyanidiales</taxon>
        <taxon>Cyanidiaceae</taxon>
        <taxon>Cyanidiococcus</taxon>
    </lineage>
</organism>
<accession>A0A7J7IF59</accession>
<sequence>MEPSLRLEQAPPSFSKRAIPDSLRPEDSGPIVPRGPVPGGTPGRPRLVPGRGPWNTGKPSDGEDFLEKLMMRLDRQRETPRTAHHHIDFYIRVAESKQRSRVELKKTFLVYPWLALKPAVFFRPLNTQPWDEPKVSLRVEVKLRRFFKFRLLPLTENFWEASMQVPLARWHTNLQLRYRQETMSPRKPERAWRLTVRREPFRLRLFAGTDKPSSIDYRYPYIGNEMSAITFRGAWRFDVNPQYMAQYSAELKRRF</sequence>